<evidence type="ECO:0000313" key="2">
    <source>
        <dbReference type="Proteomes" id="UP000540519"/>
    </source>
</evidence>
<evidence type="ECO:0008006" key="3">
    <source>
        <dbReference type="Google" id="ProtNLM"/>
    </source>
</evidence>
<proteinExistence type="predicted"/>
<dbReference type="AlphaFoldDB" id="A0A7X2ZVP6"/>
<evidence type="ECO:0000313" key="1">
    <source>
        <dbReference type="EMBL" id="MUH37214.1"/>
    </source>
</evidence>
<organism evidence="1 2">
    <name type="scientific">Zobellia amurskyensis</name>
    <dbReference type="NCBI Taxonomy" id="248905"/>
    <lineage>
        <taxon>Bacteria</taxon>
        <taxon>Pseudomonadati</taxon>
        <taxon>Bacteroidota</taxon>
        <taxon>Flavobacteriia</taxon>
        <taxon>Flavobacteriales</taxon>
        <taxon>Flavobacteriaceae</taxon>
        <taxon>Zobellia</taxon>
    </lineage>
</organism>
<keyword evidence="2" id="KW-1185">Reference proteome</keyword>
<dbReference type="EMBL" id="RCNR01000034">
    <property type="protein sequence ID" value="MUH37214.1"/>
    <property type="molecule type" value="Genomic_DNA"/>
</dbReference>
<name>A0A7X2ZVP6_9FLAO</name>
<reference evidence="1 2" key="1">
    <citation type="journal article" date="2019" name="Mar. Drugs">
        <title>Comparative Genomics and CAZyme Genome Repertoires of Marine Zobellia amurskyensis KMM 3526(T) and Zobellia laminariae KMM 3676(T).</title>
        <authorList>
            <person name="Chernysheva N."/>
            <person name="Bystritskaya E."/>
            <person name="Stenkova A."/>
            <person name="Golovkin I."/>
            <person name="Nedashkovskaya O."/>
            <person name="Isaeva M."/>
        </authorList>
    </citation>
    <scope>NUCLEOTIDE SEQUENCE [LARGE SCALE GENOMIC DNA]</scope>
    <source>
        <strain evidence="1 2">KMM 3526</strain>
    </source>
</reference>
<dbReference type="OrthoDB" id="6710009at2"/>
<dbReference type="InterPro" id="IPR053851">
    <property type="entry name" value="DUF6929"/>
</dbReference>
<gene>
    <name evidence="1" type="ORF">D9O36_15290</name>
</gene>
<dbReference type="RefSeq" id="WP_155600568.1">
    <property type="nucleotide sequence ID" value="NZ_RCNR01000034.1"/>
</dbReference>
<dbReference type="Proteomes" id="UP000540519">
    <property type="component" value="Unassembled WGS sequence"/>
</dbReference>
<protein>
    <recommendedName>
        <fullName evidence="3">Phytase-like domain-containing protein</fullName>
    </recommendedName>
</protein>
<dbReference type="Pfam" id="PF22000">
    <property type="entry name" value="DUF6929"/>
    <property type="match status" value="1"/>
</dbReference>
<comment type="caution">
    <text evidence="1">The sequence shown here is derived from an EMBL/GenBank/DDBJ whole genome shotgun (WGS) entry which is preliminary data.</text>
</comment>
<accession>A0A7X2ZVP6</accession>
<sequence length="311" mass="34303">MKVAIFSLLITLAATCNRQVLELEVIDTKLLQNVPSASGITKAGENFYVVGDDSPYLFEVKDDGEILDRTTIYATDLLNGNRLDKVKKPDFEALETINENEILAFGSGAKSPERDIFLHISLEDSTSVKTYQITEFYNRLRNNSTLDGEHLNIEGVALYHDNIYLFNRGKNVIFSFIYADLMDYVDGKTSVFPEPETLLYELPEIDGFQSGFSGATILEEENLVIFTASVEKTGTAYHDGEIAGSFIGTIPIINNTFSDIYSVAAIPSTGAPLKVESVTVAEKTPEGNIRVALVTDDDKGNSLRLNCLLKI</sequence>